<evidence type="ECO:0000313" key="4">
    <source>
        <dbReference type="Proteomes" id="UP001605989"/>
    </source>
</evidence>
<evidence type="ECO:0000313" key="3">
    <source>
        <dbReference type="EMBL" id="MFG6273940.1"/>
    </source>
</evidence>
<dbReference type="RefSeq" id="WP_113855525.1">
    <property type="nucleotide sequence ID" value="NZ_CP011940.1"/>
</dbReference>
<reference evidence="3 4" key="1">
    <citation type="submission" date="2024-10" db="EMBL/GenBank/DDBJ databases">
        <authorList>
            <person name="Sang B.-I."/>
            <person name="Prabhaharan D."/>
        </authorList>
    </citation>
    <scope>NUCLEOTIDE SEQUENCE [LARGE SCALE GENOMIC DNA]</scope>
    <source>
        <strain evidence="3 4">MH</strain>
    </source>
</reference>
<evidence type="ECO:0000259" key="2">
    <source>
        <dbReference type="Pfam" id="PF08862"/>
    </source>
</evidence>
<evidence type="ECO:0000259" key="1">
    <source>
        <dbReference type="Pfam" id="PF08861"/>
    </source>
</evidence>
<dbReference type="Pfam" id="PF08862">
    <property type="entry name" value="DUF1829"/>
    <property type="match status" value="1"/>
</dbReference>
<sequence length="252" mass="29569">MINHIENYLKWLNDNMTQTEISPNVCEITTPFLDRHNDYTQIYVKARQDGLFQISDGGYTLADLSMCGMEFNTAKKKELLHQALNRLGIKLDEKHEILYITCSKSELPAFQHRMIQSMLDINDMFYLSSPNIKSLFYEEVKQFFDSHEIYYSEGMNVIGKSGFSYSYNFVLQRNREHPQRFIKLMNSANRSNAERIIFSWGDTKEARGSDEKLIVLINDDKKITDSVIAGFRQYDINPLLWSQRHENIQMFA</sequence>
<dbReference type="InterPro" id="IPR014961">
    <property type="entry name" value="DUF1829"/>
</dbReference>
<name>A0ABW7DV96_9FIRM</name>
<dbReference type="Pfam" id="PF08861">
    <property type="entry name" value="DUF1828"/>
    <property type="match status" value="1"/>
</dbReference>
<comment type="caution">
    <text evidence="3">The sequence shown here is derived from an EMBL/GenBank/DDBJ whole genome shotgun (WGS) entry which is preliminary data.</text>
</comment>
<dbReference type="InterPro" id="IPR014960">
    <property type="entry name" value="DUF1828"/>
</dbReference>
<organism evidence="3 4">
    <name type="scientific">Megasphaera hexanoica</name>
    <dbReference type="NCBI Taxonomy" id="1675036"/>
    <lineage>
        <taxon>Bacteria</taxon>
        <taxon>Bacillati</taxon>
        <taxon>Bacillota</taxon>
        <taxon>Negativicutes</taxon>
        <taxon>Veillonellales</taxon>
        <taxon>Veillonellaceae</taxon>
        <taxon>Megasphaera</taxon>
    </lineage>
</organism>
<accession>A0ABW7DV96</accession>
<proteinExistence type="predicted"/>
<gene>
    <name evidence="3" type="ORF">ACGTZG_12170</name>
</gene>
<dbReference type="Proteomes" id="UP001605989">
    <property type="component" value="Unassembled WGS sequence"/>
</dbReference>
<dbReference type="EMBL" id="JBIEKR010000012">
    <property type="protein sequence ID" value="MFG6273940.1"/>
    <property type="molecule type" value="Genomic_DNA"/>
</dbReference>
<protein>
    <submittedName>
        <fullName evidence="3">DUF1829 domain-containing protein</fullName>
    </submittedName>
</protein>
<feature type="domain" description="DUF1828" evidence="1">
    <location>
        <begin position="30"/>
        <end position="121"/>
    </location>
</feature>
<keyword evidence="4" id="KW-1185">Reference proteome</keyword>
<feature type="domain" description="DUF1829" evidence="2">
    <location>
        <begin position="159"/>
        <end position="244"/>
    </location>
</feature>